<evidence type="ECO:0008006" key="11">
    <source>
        <dbReference type="Google" id="ProtNLM"/>
    </source>
</evidence>
<evidence type="ECO:0000256" key="5">
    <source>
        <dbReference type="PROSITE-ProRule" id="PRU00284"/>
    </source>
</evidence>
<feature type="domain" description="HAMP" evidence="8">
    <location>
        <begin position="219"/>
        <end position="271"/>
    </location>
</feature>
<keyword evidence="1 6" id="KW-0812">Transmembrane</keyword>
<evidence type="ECO:0000256" key="2">
    <source>
        <dbReference type="ARBA" id="ARBA00022989"/>
    </source>
</evidence>
<dbReference type="GO" id="GO:0007165">
    <property type="term" value="P:signal transduction"/>
    <property type="evidence" value="ECO:0007669"/>
    <property type="project" value="UniProtKB-KW"/>
</dbReference>
<dbReference type="SMART" id="SM00304">
    <property type="entry name" value="HAMP"/>
    <property type="match status" value="2"/>
</dbReference>
<reference evidence="9" key="1">
    <citation type="submission" date="2021-01" db="EMBL/GenBank/DDBJ databases">
        <title>Whole genome shotgun sequence of Actinoplanes siamensis NBRC 109076.</title>
        <authorList>
            <person name="Komaki H."/>
            <person name="Tamura T."/>
        </authorList>
    </citation>
    <scope>NUCLEOTIDE SEQUENCE</scope>
    <source>
        <strain evidence="9">NBRC 109076</strain>
    </source>
</reference>
<dbReference type="EMBL" id="BOMW01000055">
    <property type="protein sequence ID" value="GIF07858.1"/>
    <property type="molecule type" value="Genomic_DNA"/>
</dbReference>
<dbReference type="Proteomes" id="UP000629619">
    <property type="component" value="Unassembled WGS sequence"/>
</dbReference>
<gene>
    <name evidence="9" type="ORF">Asi03nite_53960</name>
</gene>
<dbReference type="CDD" id="cd06225">
    <property type="entry name" value="HAMP"/>
    <property type="match status" value="1"/>
</dbReference>
<keyword evidence="6" id="KW-0472">Membrane</keyword>
<feature type="transmembrane region" description="Helical" evidence="6">
    <location>
        <begin position="198"/>
        <end position="217"/>
    </location>
</feature>
<dbReference type="PANTHER" id="PTHR32089">
    <property type="entry name" value="METHYL-ACCEPTING CHEMOTAXIS PROTEIN MCPB"/>
    <property type="match status" value="1"/>
</dbReference>
<dbReference type="PROSITE" id="PS50885">
    <property type="entry name" value="HAMP"/>
    <property type="match status" value="1"/>
</dbReference>
<dbReference type="AlphaFoldDB" id="A0A919NB43"/>
<comment type="similarity">
    <text evidence="4">Belongs to the methyl-accepting chemotaxis (MCP) protein family.</text>
</comment>
<organism evidence="9 10">
    <name type="scientific">Actinoplanes siamensis</name>
    <dbReference type="NCBI Taxonomy" id="1223317"/>
    <lineage>
        <taxon>Bacteria</taxon>
        <taxon>Bacillati</taxon>
        <taxon>Actinomycetota</taxon>
        <taxon>Actinomycetes</taxon>
        <taxon>Micromonosporales</taxon>
        <taxon>Micromonosporaceae</taxon>
        <taxon>Actinoplanes</taxon>
    </lineage>
</organism>
<evidence type="ECO:0000256" key="6">
    <source>
        <dbReference type="SAM" id="Phobius"/>
    </source>
</evidence>
<keyword evidence="10" id="KW-1185">Reference proteome</keyword>
<accession>A0A919NB43</accession>
<dbReference type="Pfam" id="PF00672">
    <property type="entry name" value="HAMP"/>
    <property type="match status" value="1"/>
</dbReference>
<evidence type="ECO:0000256" key="4">
    <source>
        <dbReference type="ARBA" id="ARBA00029447"/>
    </source>
</evidence>
<evidence type="ECO:0000313" key="9">
    <source>
        <dbReference type="EMBL" id="GIF07858.1"/>
    </source>
</evidence>
<dbReference type="PROSITE" id="PS50111">
    <property type="entry name" value="CHEMOTAXIS_TRANSDUC_2"/>
    <property type="match status" value="1"/>
</dbReference>
<feature type="domain" description="Methyl-accepting transducer" evidence="7">
    <location>
        <begin position="276"/>
        <end position="522"/>
    </location>
</feature>
<proteinExistence type="inferred from homology"/>
<dbReference type="RefSeq" id="WP_378015328.1">
    <property type="nucleotide sequence ID" value="NZ_JBHSBE010000057.1"/>
</dbReference>
<dbReference type="SUPFAM" id="SSF58104">
    <property type="entry name" value="Methyl-accepting chemotaxis protein (MCP) signaling domain"/>
    <property type="match status" value="1"/>
</dbReference>
<dbReference type="Gene3D" id="1.10.287.950">
    <property type="entry name" value="Methyl-accepting chemotaxis protein"/>
    <property type="match status" value="1"/>
</dbReference>
<dbReference type="SMART" id="SM00283">
    <property type="entry name" value="MA"/>
    <property type="match status" value="1"/>
</dbReference>
<evidence type="ECO:0000256" key="3">
    <source>
        <dbReference type="ARBA" id="ARBA00023224"/>
    </source>
</evidence>
<comment type="caution">
    <text evidence="9">The sequence shown here is derived from an EMBL/GenBank/DDBJ whole genome shotgun (WGS) entry which is preliminary data.</text>
</comment>
<keyword evidence="2 6" id="KW-1133">Transmembrane helix</keyword>
<dbReference type="InterPro" id="IPR004089">
    <property type="entry name" value="MCPsignal_dom"/>
</dbReference>
<dbReference type="Pfam" id="PF00015">
    <property type="entry name" value="MCPsignal"/>
    <property type="match status" value="1"/>
</dbReference>
<sequence length="534" mass="55514">MRRLRLRARLLGAFGIFCVLVSTMTAVGIAQSKKQDEIGQEVGRLQGLSRAVMQLKYRNADVNAWQVAYSWDATVIGGTAATADDSLNRKGFLDSAAALDKELGAIDTTLLSAQERQYYAAIQQNFDKFLTVDKKNVTGLRAGGPNANRTANGLVNGEALNTFLEIVDNTDKLVASVQARADAVGAEAQQAGQRLRTALLVGCLVALLLTVLLGLLITSSIVRPVSSVATALRVLAARDVTLRLPSEGRDEITEMTKAFNEAGEAIRDMVAGVGQRAGALADSSRELSDVAQRMDSQAGATSDQAGVVAGAAGEVSGNVTTMAAAAEQMVSAIAEISRSTTAAAAVAADAVGTVRETSGSVGHLRTASEEIGAIVKTITSIAEQTNLLALNATIESARAGEAGKGFAVVATEVKDLAQETARASEDIINKINAIQQTTGHATEAIGRISDVVGQIAELLETIAAAVEEQSATTGEINRSVAEVALGSQQIAENVAGVADIATATTQDAVTTRESARTLRDMATDLNALVAAFRY</sequence>
<protein>
    <recommendedName>
        <fullName evidence="11">Methyl-accepting chemotaxis protein</fullName>
    </recommendedName>
</protein>
<keyword evidence="3 5" id="KW-0807">Transducer</keyword>
<evidence type="ECO:0000259" key="8">
    <source>
        <dbReference type="PROSITE" id="PS50885"/>
    </source>
</evidence>
<dbReference type="InterPro" id="IPR003660">
    <property type="entry name" value="HAMP_dom"/>
</dbReference>
<evidence type="ECO:0000259" key="7">
    <source>
        <dbReference type="PROSITE" id="PS50111"/>
    </source>
</evidence>
<evidence type="ECO:0000313" key="10">
    <source>
        <dbReference type="Proteomes" id="UP000629619"/>
    </source>
</evidence>
<dbReference type="GO" id="GO:0016020">
    <property type="term" value="C:membrane"/>
    <property type="evidence" value="ECO:0007669"/>
    <property type="project" value="InterPro"/>
</dbReference>
<dbReference type="PANTHER" id="PTHR32089:SF112">
    <property type="entry name" value="LYSOZYME-LIKE PROTEIN-RELATED"/>
    <property type="match status" value="1"/>
</dbReference>
<evidence type="ECO:0000256" key="1">
    <source>
        <dbReference type="ARBA" id="ARBA00022692"/>
    </source>
</evidence>
<name>A0A919NB43_9ACTN</name>